<dbReference type="Proteomes" id="UP000008909">
    <property type="component" value="Unassembled WGS sequence"/>
</dbReference>
<reference key="2">
    <citation type="submission" date="2011-10" db="EMBL/GenBank/DDBJ databases">
        <title>The genome and transcriptome sequence of Clonorchis sinensis provide insights into the carcinogenic liver fluke.</title>
        <authorList>
            <person name="Wang X."/>
            <person name="Huang Y."/>
            <person name="Chen W."/>
            <person name="Liu H."/>
            <person name="Guo L."/>
            <person name="Chen Y."/>
            <person name="Luo F."/>
            <person name="Zhou W."/>
            <person name="Sun J."/>
            <person name="Mao Q."/>
            <person name="Liang P."/>
            <person name="Zhou C."/>
            <person name="Tian Y."/>
            <person name="Men J."/>
            <person name="Lv X."/>
            <person name="Huang L."/>
            <person name="Zhou J."/>
            <person name="Hu Y."/>
            <person name="Li R."/>
            <person name="Zhang F."/>
            <person name="Lei H."/>
            <person name="Li X."/>
            <person name="Hu X."/>
            <person name="Liang C."/>
            <person name="Xu J."/>
            <person name="Wu Z."/>
            <person name="Yu X."/>
        </authorList>
    </citation>
    <scope>NUCLEOTIDE SEQUENCE</scope>
    <source>
        <strain>Henan</strain>
    </source>
</reference>
<protein>
    <submittedName>
        <fullName evidence="1">Uncharacterized protein</fullName>
    </submittedName>
</protein>
<organism evidence="1 2">
    <name type="scientific">Clonorchis sinensis</name>
    <name type="common">Chinese liver fluke</name>
    <dbReference type="NCBI Taxonomy" id="79923"/>
    <lineage>
        <taxon>Eukaryota</taxon>
        <taxon>Metazoa</taxon>
        <taxon>Spiralia</taxon>
        <taxon>Lophotrochozoa</taxon>
        <taxon>Platyhelminthes</taxon>
        <taxon>Trematoda</taxon>
        <taxon>Digenea</taxon>
        <taxon>Opisthorchiida</taxon>
        <taxon>Opisthorchiata</taxon>
        <taxon>Opisthorchiidae</taxon>
        <taxon>Clonorchis</taxon>
    </lineage>
</organism>
<name>G7YP31_CLOSI</name>
<evidence type="ECO:0000313" key="2">
    <source>
        <dbReference type="Proteomes" id="UP000008909"/>
    </source>
</evidence>
<proteinExistence type="predicted"/>
<keyword evidence="2" id="KW-1185">Reference proteome</keyword>
<evidence type="ECO:0000313" key="1">
    <source>
        <dbReference type="EMBL" id="GAA54712.1"/>
    </source>
</evidence>
<dbReference type="AlphaFoldDB" id="G7YP31"/>
<reference evidence="1" key="1">
    <citation type="journal article" date="2011" name="Genome Biol.">
        <title>The draft genome of the carcinogenic human liver fluke Clonorchis sinensis.</title>
        <authorList>
            <person name="Wang X."/>
            <person name="Chen W."/>
            <person name="Huang Y."/>
            <person name="Sun J."/>
            <person name="Men J."/>
            <person name="Liu H."/>
            <person name="Luo F."/>
            <person name="Guo L."/>
            <person name="Lv X."/>
            <person name="Deng C."/>
            <person name="Zhou C."/>
            <person name="Fan Y."/>
            <person name="Li X."/>
            <person name="Huang L."/>
            <person name="Hu Y."/>
            <person name="Liang C."/>
            <person name="Hu X."/>
            <person name="Xu J."/>
            <person name="Yu X."/>
        </authorList>
    </citation>
    <scope>NUCLEOTIDE SEQUENCE [LARGE SCALE GENOMIC DNA]</scope>
    <source>
        <strain evidence="1">Henan</strain>
    </source>
</reference>
<sequence>KPTMPQPWFTSFDDSSLIKIAIPESDGASHPPRHTSTCKLISGDQKDIVIKKLTPYLILIYSIILQIRVTNAFSNKDAPLRRADTSSWCRLRSLDVSVGELRVQQLQTELTTLVGFSVLVTFNYESSGASAPVPTSTQERLGGLTCEERGNCCKSKAGLVAHHRVHDNESVALRAIGCDVDFFVHQPMIISYRGICFPQSAKAVIGLGLPKITVNDLCLLAAMDALRTYDTFMHDTSMHQKLRKGIILSVVHLLTTRALCSFRQVTGLKLEMAPVGACVTRLEGHAQSDANNITFGYIALTSTFVIVRLKVMRFQPTKCFRGKLPIQMIKPTCSSSNRKLGKRFPCRNSSKTFDLPGISPFASPTVQRERPDVWRWSQHITHELVTSESILVNIQSVVGYEIAGEMGVIEMDWWFWRNDLVMERTGYVCELSEYIDENTDIPILDPKNFFGQHTAEQSGGLSGGRKIPASSVMVPYLLETSHVIDKQHAFDVIEGTSEPITVSTIQTTIGRIDDYNPISPPVTLLPKGNYETSGLELVYGKAALTNTSDIDLTNSMPRLTDQRTSLHI</sequence>
<gene>
    <name evidence="1" type="ORF">CLF_105081</name>
</gene>
<dbReference type="EMBL" id="DF143916">
    <property type="protein sequence ID" value="GAA54712.1"/>
    <property type="molecule type" value="Genomic_DNA"/>
</dbReference>
<accession>G7YP31</accession>
<feature type="non-terminal residue" evidence="1">
    <location>
        <position position="1"/>
    </location>
</feature>